<dbReference type="PANTHER" id="PTHR13420:SF7">
    <property type="entry name" value="UPF0235 PROTEIN C15ORF40"/>
    <property type="match status" value="1"/>
</dbReference>
<dbReference type="Proteomes" id="UP000800093">
    <property type="component" value="Unassembled WGS sequence"/>
</dbReference>
<dbReference type="AlphaFoldDB" id="A0A9P4N8B3"/>
<evidence type="ECO:0000313" key="2">
    <source>
        <dbReference type="EMBL" id="KAF2268634.1"/>
    </source>
</evidence>
<name>A0A9P4N8B3_9PLEO</name>
<sequence length="141" mass="15321">MRRTFTAISNADETVFSLIRNMLTSSIRFIAAKGAKSSGGSIQLLCHVKPGVNATREGIAAVTEERIDVFVAAQAREGEANKAVREVIARALSIPKSDVDISKGMKSREKTITVNNINTKNTTAEEEIERIKTTLQKSVNS</sequence>
<proteinExistence type="inferred from homology"/>
<keyword evidence="3" id="KW-1185">Reference proteome</keyword>
<dbReference type="GO" id="GO:0005737">
    <property type="term" value="C:cytoplasm"/>
    <property type="evidence" value="ECO:0007669"/>
    <property type="project" value="TreeGrafter"/>
</dbReference>
<dbReference type="NCBIfam" id="TIGR00251">
    <property type="entry name" value="DUF167 family protein"/>
    <property type="match status" value="1"/>
</dbReference>
<accession>A0A9P4N8B3</accession>
<comment type="caution">
    <text evidence="2">The sequence shown here is derived from an EMBL/GenBank/DDBJ whole genome shotgun (WGS) entry which is preliminary data.</text>
</comment>
<dbReference type="Gene3D" id="3.30.1200.10">
    <property type="entry name" value="YggU-like"/>
    <property type="match status" value="1"/>
</dbReference>
<comment type="similarity">
    <text evidence="1">Belongs to the UPF0235 family.</text>
</comment>
<protein>
    <submittedName>
        <fullName evidence="2">YggU-like protein</fullName>
    </submittedName>
</protein>
<dbReference type="SUPFAM" id="SSF69786">
    <property type="entry name" value="YggU-like"/>
    <property type="match status" value="1"/>
</dbReference>
<dbReference type="InterPro" id="IPR003746">
    <property type="entry name" value="DUF167"/>
</dbReference>
<dbReference type="InterPro" id="IPR036591">
    <property type="entry name" value="YggU-like_sf"/>
</dbReference>
<dbReference type="Pfam" id="PF02594">
    <property type="entry name" value="DUF167"/>
    <property type="match status" value="1"/>
</dbReference>
<dbReference type="SMART" id="SM01152">
    <property type="entry name" value="DUF167"/>
    <property type="match status" value="1"/>
</dbReference>
<gene>
    <name evidence="2" type="ORF">CC78DRAFT_379734</name>
</gene>
<dbReference type="HAMAP" id="MF_00634">
    <property type="entry name" value="UPF0235"/>
    <property type="match status" value="1"/>
</dbReference>
<organism evidence="2 3">
    <name type="scientific">Lojkania enalia</name>
    <dbReference type="NCBI Taxonomy" id="147567"/>
    <lineage>
        <taxon>Eukaryota</taxon>
        <taxon>Fungi</taxon>
        <taxon>Dikarya</taxon>
        <taxon>Ascomycota</taxon>
        <taxon>Pezizomycotina</taxon>
        <taxon>Dothideomycetes</taxon>
        <taxon>Pleosporomycetidae</taxon>
        <taxon>Pleosporales</taxon>
        <taxon>Pleosporales incertae sedis</taxon>
        <taxon>Lojkania</taxon>
    </lineage>
</organism>
<dbReference type="OrthoDB" id="244097at2759"/>
<reference evidence="3" key="1">
    <citation type="journal article" date="2020" name="Stud. Mycol.">
        <title>101 Dothideomycetes genomes: A test case for predicting lifestyles and emergence of pathogens.</title>
        <authorList>
            <person name="Haridas S."/>
            <person name="Albert R."/>
            <person name="Binder M."/>
            <person name="Bloem J."/>
            <person name="LaButti K."/>
            <person name="Salamov A."/>
            <person name="Andreopoulos B."/>
            <person name="Baker S."/>
            <person name="Barry K."/>
            <person name="Bills G."/>
            <person name="Bluhm B."/>
            <person name="Cannon C."/>
            <person name="Castanera R."/>
            <person name="Culley D."/>
            <person name="Daum C."/>
            <person name="Ezra D."/>
            <person name="Gonzalez J."/>
            <person name="Henrissat B."/>
            <person name="Kuo A."/>
            <person name="Liang C."/>
            <person name="Lipzen A."/>
            <person name="Lutzoni F."/>
            <person name="Magnuson J."/>
            <person name="Mondo S."/>
            <person name="Nolan M."/>
            <person name="Ohm R."/>
            <person name="Pangilinan J."/>
            <person name="Park H.-J."/>
            <person name="Ramirez L."/>
            <person name="Alfaro M."/>
            <person name="Sun H."/>
            <person name="Tritt A."/>
            <person name="Yoshinaga Y."/>
            <person name="Zwiers L.-H."/>
            <person name="Turgeon B."/>
            <person name="Goodwin S."/>
            <person name="Spatafora J."/>
            <person name="Crous P."/>
            <person name="Grigoriev I."/>
        </authorList>
    </citation>
    <scope>NUCLEOTIDE SEQUENCE [LARGE SCALE GENOMIC DNA]</scope>
    <source>
        <strain evidence="3">CBS 304.66</strain>
    </source>
</reference>
<dbReference type="PANTHER" id="PTHR13420">
    <property type="entry name" value="UPF0235 PROTEIN C15ORF40"/>
    <property type="match status" value="1"/>
</dbReference>
<evidence type="ECO:0000256" key="1">
    <source>
        <dbReference type="ARBA" id="ARBA00010364"/>
    </source>
</evidence>
<evidence type="ECO:0000313" key="3">
    <source>
        <dbReference type="Proteomes" id="UP000800093"/>
    </source>
</evidence>
<dbReference type="EMBL" id="ML986586">
    <property type="protein sequence ID" value="KAF2268634.1"/>
    <property type="molecule type" value="Genomic_DNA"/>
</dbReference>